<dbReference type="Proteomes" id="UP000317238">
    <property type="component" value="Unassembled WGS sequence"/>
</dbReference>
<comment type="subcellular location">
    <subcellularLocation>
        <location evidence="1">Periplasm</location>
    </subcellularLocation>
</comment>
<proteinExistence type="predicted"/>
<keyword evidence="6" id="KW-0969">Cilium</keyword>
<evidence type="ECO:0000313" key="7">
    <source>
        <dbReference type="Proteomes" id="UP000317238"/>
    </source>
</evidence>
<feature type="region of interest" description="Disordered" evidence="4">
    <location>
        <begin position="144"/>
        <end position="216"/>
    </location>
</feature>
<feature type="compositionally biased region" description="Polar residues" evidence="4">
    <location>
        <begin position="170"/>
        <end position="206"/>
    </location>
</feature>
<dbReference type="NCBIfam" id="TIGR03170">
    <property type="entry name" value="flgA_cterm"/>
    <property type="match status" value="1"/>
</dbReference>
<dbReference type="CDD" id="cd11614">
    <property type="entry name" value="SAF_CpaB_FlgA_like"/>
    <property type="match status" value="1"/>
</dbReference>
<protein>
    <submittedName>
        <fullName evidence="6">Flagellar basal body P-ring biosynthesis protein FlgA</fullName>
    </submittedName>
</protein>
<keyword evidence="7" id="KW-1185">Reference proteome</keyword>
<accession>A0A5C5Y4U9</accession>
<dbReference type="PANTHER" id="PTHR36307:SF1">
    <property type="entry name" value="FLAGELLA BASAL BODY P-RING FORMATION PROTEIN FLGA"/>
    <property type="match status" value="1"/>
</dbReference>
<organism evidence="6 7">
    <name type="scientific">Crateriforma conspicua</name>
    <dbReference type="NCBI Taxonomy" id="2527996"/>
    <lineage>
        <taxon>Bacteria</taxon>
        <taxon>Pseudomonadati</taxon>
        <taxon>Planctomycetota</taxon>
        <taxon>Planctomycetia</taxon>
        <taxon>Planctomycetales</taxon>
        <taxon>Planctomycetaceae</taxon>
        <taxon>Crateriforma</taxon>
    </lineage>
</organism>
<reference evidence="6 7" key="1">
    <citation type="submission" date="2019-02" db="EMBL/GenBank/DDBJ databases">
        <title>Deep-cultivation of Planctomycetes and their phenomic and genomic characterization uncovers novel biology.</title>
        <authorList>
            <person name="Wiegand S."/>
            <person name="Jogler M."/>
            <person name="Boedeker C."/>
            <person name="Pinto D."/>
            <person name="Vollmers J."/>
            <person name="Rivas-Marin E."/>
            <person name="Kohn T."/>
            <person name="Peeters S.H."/>
            <person name="Heuer A."/>
            <person name="Rast P."/>
            <person name="Oberbeckmann S."/>
            <person name="Bunk B."/>
            <person name="Jeske O."/>
            <person name="Meyerdierks A."/>
            <person name="Storesund J.E."/>
            <person name="Kallscheuer N."/>
            <person name="Luecker S."/>
            <person name="Lage O.M."/>
            <person name="Pohl T."/>
            <person name="Merkel B.J."/>
            <person name="Hornburger P."/>
            <person name="Mueller R.-W."/>
            <person name="Bruemmer F."/>
            <person name="Labrenz M."/>
            <person name="Spormann A.M."/>
            <person name="Op Den Camp H."/>
            <person name="Overmann J."/>
            <person name="Amann R."/>
            <person name="Jetten M.S.M."/>
            <person name="Mascher T."/>
            <person name="Medema M.H."/>
            <person name="Devos D.P."/>
            <person name="Kaster A.-K."/>
            <person name="Ovreas L."/>
            <person name="Rohde M."/>
            <person name="Galperin M.Y."/>
            <person name="Jogler C."/>
        </authorList>
    </citation>
    <scope>NUCLEOTIDE SEQUENCE [LARGE SCALE GENOMIC DNA]</scope>
    <source>
        <strain evidence="6 7">Pan14r</strain>
    </source>
</reference>
<evidence type="ECO:0000313" key="6">
    <source>
        <dbReference type="EMBL" id="TWT69899.1"/>
    </source>
</evidence>
<keyword evidence="6" id="KW-0282">Flagellum</keyword>
<dbReference type="EMBL" id="SJPL01000001">
    <property type="protein sequence ID" value="TWT69899.1"/>
    <property type="molecule type" value="Genomic_DNA"/>
</dbReference>
<evidence type="ECO:0000256" key="2">
    <source>
        <dbReference type="ARBA" id="ARBA00022729"/>
    </source>
</evidence>
<gene>
    <name evidence="6" type="ORF">Pan14r_21960</name>
</gene>
<dbReference type="Pfam" id="PF13144">
    <property type="entry name" value="ChapFlgA"/>
    <property type="match status" value="1"/>
</dbReference>
<dbReference type="Gene3D" id="2.30.30.760">
    <property type="match status" value="1"/>
</dbReference>
<evidence type="ECO:0000256" key="4">
    <source>
        <dbReference type="SAM" id="MobiDB-lite"/>
    </source>
</evidence>
<dbReference type="AlphaFoldDB" id="A0A5C5Y4U9"/>
<evidence type="ECO:0000256" key="3">
    <source>
        <dbReference type="ARBA" id="ARBA00022764"/>
    </source>
</evidence>
<keyword evidence="6" id="KW-0966">Cell projection</keyword>
<comment type="caution">
    <text evidence="6">The sequence shown here is derived from an EMBL/GenBank/DDBJ whole genome shotgun (WGS) entry which is preliminary data.</text>
</comment>
<dbReference type="PANTHER" id="PTHR36307">
    <property type="entry name" value="FLAGELLA BASAL BODY P-RING FORMATION PROTEIN FLGA"/>
    <property type="match status" value="1"/>
</dbReference>
<dbReference type="GO" id="GO:0044780">
    <property type="term" value="P:bacterial-type flagellum assembly"/>
    <property type="evidence" value="ECO:0007669"/>
    <property type="project" value="InterPro"/>
</dbReference>
<evidence type="ECO:0000256" key="1">
    <source>
        <dbReference type="ARBA" id="ARBA00004418"/>
    </source>
</evidence>
<keyword evidence="3" id="KW-0574">Periplasm</keyword>
<evidence type="ECO:0000259" key="5">
    <source>
        <dbReference type="SMART" id="SM00858"/>
    </source>
</evidence>
<feature type="domain" description="SAF" evidence="5">
    <location>
        <begin position="313"/>
        <end position="375"/>
    </location>
</feature>
<dbReference type="SMART" id="SM00858">
    <property type="entry name" value="SAF"/>
    <property type="match status" value="1"/>
</dbReference>
<name>A0A5C5Y4U9_9PLAN</name>
<dbReference type="InterPro" id="IPR013974">
    <property type="entry name" value="SAF"/>
</dbReference>
<dbReference type="InterPro" id="IPR017585">
    <property type="entry name" value="SAF_FlgA"/>
</dbReference>
<dbReference type="GO" id="GO:0042597">
    <property type="term" value="C:periplasmic space"/>
    <property type="evidence" value="ECO:0007669"/>
    <property type="project" value="UniProtKB-SubCell"/>
</dbReference>
<keyword evidence="2" id="KW-0732">Signal</keyword>
<dbReference type="InterPro" id="IPR039246">
    <property type="entry name" value="Flagellar_FlgA"/>
</dbReference>
<sequence>MNQVAAANRCQPTSIARSALFAALLIGWCWNPSTITCFAQESPTAPSTSELNDEPVKSLWRFRCVGRTNLETTVIRLGDVAEPIGVPTDVWTRLRGGVIGLIPVGQGRARIERDRLAEAVARSEGTDQPIEWIGPDMIEVSLRKQHPPSQSLAGPSPLQRLGDRLAPRPSSVQKVSAPNKSSPGISASLASTRSPVRQSTNGSAPTSMPVADPPSPHVVSRLESWIRMSVQRQNPELMKHYDVQLASSPENLAGFTQLQSAGGIMHTSFREAVLPPHEPSEQSTPIRRAIMVTGRGVDGPIDAQVVLQLKPHPMVVAPKMPLRRGHRIRVEDLTWVPVPEDQQRDDYSSDVDDFIGKEIVGLARQDAPLSVSAVAPPVLIHRGDQIELRVVGGGVRVTTMAKALDDGHLSQLIEVETAEPRRRMVARVAASGLAEIVTRSPRVR</sequence>